<dbReference type="InterPro" id="IPR036514">
    <property type="entry name" value="SGNH_hydro_sf"/>
</dbReference>
<dbReference type="Proteomes" id="UP001465976">
    <property type="component" value="Unassembled WGS sequence"/>
</dbReference>
<evidence type="ECO:0000313" key="1">
    <source>
        <dbReference type="EMBL" id="KAL0563821.1"/>
    </source>
</evidence>
<evidence type="ECO:0000313" key="2">
    <source>
        <dbReference type="Proteomes" id="UP001465976"/>
    </source>
</evidence>
<accession>A0ABR3ELT0</accession>
<organism evidence="1 2">
    <name type="scientific">Marasmius crinis-equi</name>
    <dbReference type="NCBI Taxonomy" id="585013"/>
    <lineage>
        <taxon>Eukaryota</taxon>
        <taxon>Fungi</taxon>
        <taxon>Dikarya</taxon>
        <taxon>Basidiomycota</taxon>
        <taxon>Agaricomycotina</taxon>
        <taxon>Agaricomycetes</taxon>
        <taxon>Agaricomycetidae</taxon>
        <taxon>Agaricales</taxon>
        <taxon>Marasmiineae</taxon>
        <taxon>Marasmiaceae</taxon>
        <taxon>Marasmius</taxon>
    </lineage>
</organism>
<gene>
    <name evidence="1" type="ORF">V5O48_018244</name>
</gene>
<proteinExistence type="predicted"/>
<dbReference type="EMBL" id="JBAHYK010003176">
    <property type="protein sequence ID" value="KAL0563821.1"/>
    <property type="molecule type" value="Genomic_DNA"/>
</dbReference>
<evidence type="ECO:0008006" key="3">
    <source>
        <dbReference type="Google" id="ProtNLM"/>
    </source>
</evidence>
<protein>
    <recommendedName>
        <fullName evidence="3">Carbohydrate esterase family 16 protein</fullName>
    </recommendedName>
</protein>
<reference evidence="1 2" key="1">
    <citation type="submission" date="2024-02" db="EMBL/GenBank/DDBJ databases">
        <title>A draft genome for the cacao thread blight pathogen Marasmius crinis-equi.</title>
        <authorList>
            <person name="Cohen S.P."/>
            <person name="Baruah I.K."/>
            <person name="Amoako-Attah I."/>
            <person name="Bukari Y."/>
            <person name="Meinhardt L.W."/>
            <person name="Bailey B.A."/>
        </authorList>
    </citation>
    <scope>NUCLEOTIDE SEQUENCE [LARGE SCALE GENOMIC DNA]</scope>
    <source>
        <strain evidence="1 2">GH-76</strain>
    </source>
</reference>
<sequence>MWPPSPSAGSRVTTNRRAANGFIWVEVMANELGAKLLNYAWSGAVVDNFAYNTTSPANETGVPKTDFVAETRLFLQQGRSLDSLVPSQTLYTVAFGINDEAQFELAGGDWNITLNTYVRQSPVLLPLASFQFKSAFQLTKLGELQANGAKNILVHGMYQSHPNTDILQNQIFAYLRESHSVNGTNFAFVNLERLFGSIAADPSPFGYLGNPTCLVSVTSTVGGCSDPDHSVFYIPRHPSQNTHRLISQYTEAVLQKCIV</sequence>
<dbReference type="Gene3D" id="3.40.50.1110">
    <property type="entry name" value="SGNH hydrolase"/>
    <property type="match status" value="1"/>
</dbReference>
<comment type="caution">
    <text evidence="1">The sequence shown here is derived from an EMBL/GenBank/DDBJ whole genome shotgun (WGS) entry which is preliminary data.</text>
</comment>
<dbReference type="SUPFAM" id="SSF52266">
    <property type="entry name" value="SGNH hydrolase"/>
    <property type="match status" value="1"/>
</dbReference>
<name>A0ABR3ELT0_9AGAR</name>
<keyword evidence="2" id="KW-1185">Reference proteome</keyword>